<dbReference type="PANTHER" id="PTHR15955">
    <property type="entry name" value="RWD DOMAIN CONTAINING PROTEIN 2"/>
    <property type="match status" value="1"/>
</dbReference>
<dbReference type="PANTHER" id="PTHR15955:SF10">
    <property type="entry name" value="DUF1115 DOMAIN PROTEIN (AFU_ORTHOLOGUE AFUA_5G14750)"/>
    <property type="match status" value="1"/>
</dbReference>
<dbReference type="RefSeq" id="XP_040661951.1">
    <property type="nucleotide sequence ID" value="XM_040811020.1"/>
</dbReference>
<dbReference type="InterPro" id="IPR010541">
    <property type="entry name" value="Prp3_C"/>
</dbReference>
<dbReference type="Pfam" id="PF06544">
    <property type="entry name" value="Prp3_C"/>
    <property type="match status" value="1"/>
</dbReference>
<feature type="domain" description="Small nuclear ribonucleoprotein Prp3 C-terminal" evidence="1">
    <location>
        <begin position="180"/>
        <end position="251"/>
    </location>
</feature>
<dbReference type="GeneID" id="63726531"/>
<evidence type="ECO:0000259" key="1">
    <source>
        <dbReference type="Pfam" id="PF06544"/>
    </source>
</evidence>
<dbReference type="VEuPathDB" id="FungiDB:ASPVEDRAFT_35554"/>
<dbReference type="InterPro" id="IPR017359">
    <property type="entry name" value="Phi-like"/>
</dbReference>
<name>A0A1L9P3W2_ASPVE</name>
<dbReference type="Gene3D" id="3.10.110.10">
    <property type="entry name" value="Ubiquitin Conjugating Enzyme"/>
    <property type="match status" value="1"/>
</dbReference>
<gene>
    <name evidence="2" type="ORF">ASPVEDRAFT_35554</name>
</gene>
<dbReference type="SUPFAM" id="SSF54495">
    <property type="entry name" value="UBC-like"/>
    <property type="match status" value="1"/>
</dbReference>
<dbReference type="InterPro" id="IPR016135">
    <property type="entry name" value="UBQ-conjugating_enzyme/RWD"/>
</dbReference>
<evidence type="ECO:0000313" key="2">
    <source>
        <dbReference type="EMBL" id="OJI96188.1"/>
    </source>
</evidence>
<dbReference type="STRING" id="1036611.A0A1L9P3W2"/>
<dbReference type="AlphaFoldDB" id="A0A1L9P3W2"/>
<keyword evidence="3" id="KW-1185">Reference proteome</keyword>
<accession>A0A1L9P3W2</accession>
<dbReference type="EMBL" id="KV878125">
    <property type="protein sequence ID" value="OJI96188.1"/>
    <property type="molecule type" value="Genomic_DNA"/>
</dbReference>
<evidence type="ECO:0000313" key="3">
    <source>
        <dbReference type="Proteomes" id="UP000184073"/>
    </source>
</evidence>
<dbReference type="OrthoDB" id="432412at2759"/>
<dbReference type="Proteomes" id="UP000184073">
    <property type="component" value="Unassembled WGS sequence"/>
</dbReference>
<protein>
    <recommendedName>
        <fullName evidence="1">Small nuclear ribonucleoprotein Prp3 C-terminal domain-containing protein</fullName>
    </recommendedName>
</protein>
<dbReference type="CDD" id="cd24163">
    <property type="entry name" value="RWDD2_C"/>
    <property type="match status" value="1"/>
</dbReference>
<sequence length="305" mass="33648">MAQNKPTPLPADIMESQLSTIDLLTAMFPSEGELEIDPSTTECIEKLRSWCEDPSTDLPSGTPSNILLAVHAQISGGEKTIQVNVSIPLQWNEPEAEADTDQPPPLKYSLRQPDWLSKAEIAQLSSSMPDDDILSALEYIQEEGARLYETQKNSISTTSASNQPSTGNNNSSSDPIVRVWFYFPSLSTRAKRDDMVNYGPDYSLTGFVLAGKPGVLCLEGASKDIDAYMSFIKTHSWGDIPRHQKKVSERYRETEGVERVFAGMEEITDSLGERGGQRANRGDMQALEGWLAARGLHGAFENVIF</sequence>
<organism evidence="2 3">
    <name type="scientific">Aspergillus versicolor CBS 583.65</name>
    <dbReference type="NCBI Taxonomy" id="1036611"/>
    <lineage>
        <taxon>Eukaryota</taxon>
        <taxon>Fungi</taxon>
        <taxon>Dikarya</taxon>
        <taxon>Ascomycota</taxon>
        <taxon>Pezizomycotina</taxon>
        <taxon>Eurotiomycetes</taxon>
        <taxon>Eurotiomycetidae</taxon>
        <taxon>Eurotiales</taxon>
        <taxon>Aspergillaceae</taxon>
        <taxon>Aspergillus</taxon>
        <taxon>Aspergillus subgen. Nidulantes</taxon>
    </lineage>
</organism>
<dbReference type="PIRSF" id="PIRSF038021">
    <property type="entry name" value="UCP038021_RWDD2"/>
    <property type="match status" value="1"/>
</dbReference>
<reference evidence="3" key="1">
    <citation type="journal article" date="2017" name="Genome Biol.">
        <title>Comparative genomics reveals high biological diversity and specific adaptations in the industrially and medically important fungal genus Aspergillus.</title>
        <authorList>
            <person name="de Vries R.P."/>
            <person name="Riley R."/>
            <person name="Wiebenga A."/>
            <person name="Aguilar-Osorio G."/>
            <person name="Amillis S."/>
            <person name="Uchima C.A."/>
            <person name="Anderluh G."/>
            <person name="Asadollahi M."/>
            <person name="Askin M."/>
            <person name="Barry K."/>
            <person name="Battaglia E."/>
            <person name="Bayram O."/>
            <person name="Benocci T."/>
            <person name="Braus-Stromeyer S.A."/>
            <person name="Caldana C."/>
            <person name="Canovas D."/>
            <person name="Cerqueira G.C."/>
            <person name="Chen F."/>
            <person name="Chen W."/>
            <person name="Choi C."/>
            <person name="Clum A."/>
            <person name="Dos Santos R.A."/>
            <person name="Damasio A.R."/>
            <person name="Diallinas G."/>
            <person name="Emri T."/>
            <person name="Fekete E."/>
            <person name="Flipphi M."/>
            <person name="Freyberg S."/>
            <person name="Gallo A."/>
            <person name="Gournas C."/>
            <person name="Habgood R."/>
            <person name="Hainaut M."/>
            <person name="Harispe M.L."/>
            <person name="Henrissat B."/>
            <person name="Hilden K.S."/>
            <person name="Hope R."/>
            <person name="Hossain A."/>
            <person name="Karabika E."/>
            <person name="Karaffa L."/>
            <person name="Karanyi Z."/>
            <person name="Krasevec N."/>
            <person name="Kuo A."/>
            <person name="Kusch H."/>
            <person name="LaButti K."/>
            <person name="Lagendijk E.L."/>
            <person name="Lapidus A."/>
            <person name="Levasseur A."/>
            <person name="Lindquist E."/>
            <person name="Lipzen A."/>
            <person name="Logrieco A.F."/>
            <person name="MacCabe A."/>
            <person name="Maekelae M.R."/>
            <person name="Malavazi I."/>
            <person name="Melin P."/>
            <person name="Meyer V."/>
            <person name="Mielnichuk N."/>
            <person name="Miskei M."/>
            <person name="Molnar A.P."/>
            <person name="Mule G."/>
            <person name="Ngan C.Y."/>
            <person name="Orejas M."/>
            <person name="Orosz E."/>
            <person name="Ouedraogo J.P."/>
            <person name="Overkamp K.M."/>
            <person name="Park H.-S."/>
            <person name="Perrone G."/>
            <person name="Piumi F."/>
            <person name="Punt P.J."/>
            <person name="Ram A.F."/>
            <person name="Ramon A."/>
            <person name="Rauscher S."/>
            <person name="Record E."/>
            <person name="Riano-Pachon D.M."/>
            <person name="Robert V."/>
            <person name="Roehrig J."/>
            <person name="Ruller R."/>
            <person name="Salamov A."/>
            <person name="Salih N.S."/>
            <person name="Samson R.A."/>
            <person name="Sandor E."/>
            <person name="Sanguinetti M."/>
            <person name="Schuetze T."/>
            <person name="Sepcic K."/>
            <person name="Shelest E."/>
            <person name="Sherlock G."/>
            <person name="Sophianopoulou V."/>
            <person name="Squina F.M."/>
            <person name="Sun H."/>
            <person name="Susca A."/>
            <person name="Todd R.B."/>
            <person name="Tsang A."/>
            <person name="Unkles S.E."/>
            <person name="van de Wiele N."/>
            <person name="van Rossen-Uffink D."/>
            <person name="Oliveira J.V."/>
            <person name="Vesth T.C."/>
            <person name="Visser J."/>
            <person name="Yu J.-H."/>
            <person name="Zhou M."/>
            <person name="Andersen M.R."/>
            <person name="Archer D.B."/>
            <person name="Baker S.E."/>
            <person name="Benoit I."/>
            <person name="Brakhage A.A."/>
            <person name="Braus G.H."/>
            <person name="Fischer R."/>
            <person name="Frisvad J.C."/>
            <person name="Goldman G.H."/>
            <person name="Houbraken J."/>
            <person name="Oakley B."/>
            <person name="Pocsi I."/>
            <person name="Scazzocchio C."/>
            <person name="Seiboth B."/>
            <person name="vanKuyk P.A."/>
            <person name="Wortman J."/>
            <person name="Dyer P.S."/>
            <person name="Grigoriev I.V."/>
        </authorList>
    </citation>
    <scope>NUCLEOTIDE SEQUENCE [LARGE SCALE GENOMIC DNA]</scope>
    <source>
        <strain evidence="3">CBS 583.65</strain>
    </source>
</reference>
<proteinExistence type="predicted"/>
<dbReference type="InterPro" id="IPR059181">
    <property type="entry name" value="RWDD2A-B_C"/>
</dbReference>